<dbReference type="Proteomes" id="UP000000628">
    <property type="component" value="Chromosome"/>
</dbReference>
<dbReference type="KEGG" id="jde:Jden_0896"/>
<protein>
    <submittedName>
        <fullName evidence="1">Uncharacterized protein</fullName>
    </submittedName>
</protein>
<dbReference type="EMBL" id="CP001706">
    <property type="protein sequence ID" value="ACV08557.1"/>
    <property type="molecule type" value="Genomic_DNA"/>
</dbReference>
<reference evidence="1 2" key="1">
    <citation type="journal article" date="2009" name="Stand. Genomic Sci.">
        <title>Complete genome sequence of Jonesia denitrificans type strain (Prevot 55134).</title>
        <authorList>
            <person name="Pukall R."/>
            <person name="Gehrich-Schroter G."/>
            <person name="Lapidus A."/>
            <person name="Nolan M."/>
            <person name="Glavina Del Rio T."/>
            <person name="Lucas S."/>
            <person name="Chen F."/>
            <person name="Tice H."/>
            <person name="Pitluck S."/>
            <person name="Cheng J.F."/>
            <person name="Copeland A."/>
            <person name="Saunders E."/>
            <person name="Brettin T."/>
            <person name="Detter J.C."/>
            <person name="Bruce D."/>
            <person name="Goodwin L."/>
            <person name="Pati A."/>
            <person name="Ivanova N."/>
            <person name="Mavromatis K."/>
            <person name="Ovchinnikova G."/>
            <person name="Chen A."/>
            <person name="Palaniappan K."/>
            <person name="Land M."/>
            <person name="Hauser L."/>
            <person name="Chang Y.J."/>
            <person name="Jeffries C.D."/>
            <person name="Chain P."/>
            <person name="Goker M."/>
            <person name="Bristow J."/>
            <person name="Eisen J.A."/>
            <person name="Markowitz V."/>
            <person name="Hugenholtz P."/>
            <person name="Kyrpides N.C."/>
            <person name="Klenk H.P."/>
            <person name="Han C."/>
        </authorList>
    </citation>
    <scope>NUCLEOTIDE SEQUENCE [LARGE SCALE GENOMIC DNA]</scope>
    <source>
        <strain evidence="2">ATCC 14870 / DSM 20603 / BCRC 15368 / CIP 55.134 / JCM 11481 / NBRC 15587 / NCTC 10816 / Prevot 55134</strain>
    </source>
</reference>
<organism evidence="1 2">
    <name type="scientific">Jonesia denitrificans (strain ATCC 14870 / DSM 20603 / BCRC 15368 / CIP 55.134 / JCM 11481 / NBRC 15587 / NCTC 10816 / Prevot 55134)</name>
    <name type="common">Listeria denitrificans</name>
    <dbReference type="NCBI Taxonomy" id="471856"/>
    <lineage>
        <taxon>Bacteria</taxon>
        <taxon>Bacillati</taxon>
        <taxon>Actinomycetota</taxon>
        <taxon>Actinomycetes</taxon>
        <taxon>Micrococcales</taxon>
        <taxon>Jonesiaceae</taxon>
        <taxon>Jonesia</taxon>
    </lineage>
</organism>
<evidence type="ECO:0000313" key="2">
    <source>
        <dbReference type="Proteomes" id="UP000000628"/>
    </source>
</evidence>
<accession>C7R2T5</accession>
<sequence length="98" mass="10466">MYVHGAQLTILVRPVVINSPVSVAAGGINGDLILTVILDKHTAALLRDAMNDALLELVNSCALAPVNRVTEIVGSRDARLATLLREIDTRTGLRVPDQ</sequence>
<gene>
    <name evidence="1" type="ordered locus">Jden_0896</name>
</gene>
<name>C7R2T5_JONDD</name>
<keyword evidence="2" id="KW-1185">Reference proteome</keyword>
<dbReference type="AlphaFoldDB" id="C7R2T5"/>
<evidence type="ECO:0000313" key="1">
    <source>
        <dbReference type="EMBL" id="ACV08557.1"/>
    </source>
</evidence>
<dbReference type="HOGENOM" id="CLU_2329995_0_0_11"/>
<proteinExistence type="predicted"/>